<feature type="region of interest" description="Disordered" evidence="9">
    <location>
        <begin position="402"/>
        <end position="432"/>
    </location>
</feature>
<dbReference type="SUPFAM" id="SSF52540">
    <property type="entry name" value="P-loop containing nucleoside triphosphate hydrolases"/>
    <property type="match status" value="2"/>
</dbReference>
<dbReference type="CDD" id="cd03233">
    <property type="entry name" value="ABCG_PDR_domain1"/>
    <property type="match status" value="1"/>
</dbReference>
<evidence type="ECO:0000256" key="1">
    <source>
        <dbReference type="ARBA" id="ARBA00004141"/>
    </source>
</evidence>
<dbReference type="Proteomes" id="UP000028545">
    <property type="component" value="Unassembled WGS sequence"/>
</dbReference>
<evidence type="ECO:0000256" key="7">
    <source>
        <dbReference type="ARBA" id="ARBA00022989"/>
    </source>
</evidence>
<comment type="subcellular location">
    <subcellularLocation>
        <location evidence="1">Membrane</location>
        <topology evidence="1">Multi-pass membrane protein</topology>
    </subcellularLocation>
</comment>
<feature type="transmembrane region" description="Helical" evidence="10">
    <location>
        <begin position="1309"/>
        <end position="1328"/>
    </location>
</feature>
<feature type="transmembrane region" description="Helical" evidence="10">
    <location>
        <begin position="700"/>
        <end position="721"/>
    </location>
</feature>
<dbReference type="GO" id="GO:0016020">
    <property type="term" value="C:membrane"/>
    <property type="evidence" value="ECO:0007669"/>
    <property type="project" value="UniProtKB-SubCell"/>
</dbReference>
<keyword evidence="5" id="KW-0547">Nucleotide-binding</keyword>
<dbReference type="PANTHER" id="PTHR19241">
    <property type="entry name" value="ATP-BINDING CASSETTE TRANSPORTER"/>
    <property type="match status" value="1"/>
</dbReference>
<evidence type="ECO:0000256" key="6">
    <source>
        <dbReference type="ARBA" id="ARBA00022840"/>
    </source>
</evidence>
<dbReference type="Gene3D" id="3.40.50.300">
    <property type="entry name" value="P-loop containing nucleotide triphosphate hydrolases"/>
    <property type="match status" value="2"/>
</dbReference>
<dbReference type="GO" id="GO:0140359">
    <property type="term" value="F:ABC-type transporter activity"/>
    <property type="evidence" value="ECO:0007669"/>
    <property type="project" value="InterPro"/>
</dbReference>
<gene>
    <name evidence="12" type="ORF">SAPIO_CDS4841</name>
</gene>
<feature type="transmembrane region" description="Helical" evidence="10">
    <location>
        <begin position="1267"/>
        <end position="1289"/>
    </location>
</feature>
<name>A0A084G7R5_PSEDA</name>
<feature type="transmembrane region" description="Helical" evidence="10">
    <location>
        <begin position="491"/>
        <end position="511"/>
    </location>
</feature>
<proteinExistence type="inferred from homology"/>
<dbReference type="CDD" id="cd03232">
    <property type="entry name" value="ABCG_PDR_domain2"/>
    <property type="match status" value="1"/>
</dbReference>
<dbReference type="OrthoDB" id="245989at2759"/>
<feature type="transmembrane region" description="Helical" evidence="10">
    <location>
        <begin position="1136"/>
        <end position="1156"/>
    </location>
</feature>
<evidence type="ECO:0000256" key="5">
    <source>
        <dbReference type="ARBA" id="ARBA00022741"/>
    </source>
</evidence>
<evidence type="ECO:0000256" key="3">
    <source>
        <dbReference type="ARBA" id="ARBA00022448"/>
    </source>
</evidence>
<evidence type="ECO:0000256" key="9">
    <source>
        <dbReference type="SAM" id="MobiDB-lite"/>
    </source>
</evidence>
<dbReference type="GO" id="GO:0016887">
    <property type="term" value="F:ATP hydrolysis activity"/>
    <property type="evidence" value="ECO:0007669"/>
    <property type="project" value="InterPro"/>
</dbReference>
<dbReference type="PROSITE" id="PS50893">
    <property type="entry name" value="ABC_TRANSPORTER_2"/>
    <property type="match status" value="2"/>
</dbReference>
<sequence>MLDRAEEKSEKNYQAESVGGQGDSEVTIHEPIIGNEASSHFEHLIRDGYPGLPIRKTGVVFKDLTVKGVNVGVNFVQTLPHAVLGSFGPDLYHFICERVPVLRFGRQPELRTLIRDFTGVVRPGEMMLVLGRPGSGCSTLLKVLANNRDSYASVEGEVSYGINSFKDLQKSHRRGEVVYNGEEDQHMPTLTVGQTLKFPFLTKMGKHLEAGYLEHIIISLLNLCAIENARNVLVGNAHIHGASGGERKRVSIAETLTTQSAVTCWDNSTRGLDASTALEYAKSLRRMTDISGRTTITTLYQTGESIYELMDKVLVINEGRMLYQGPANEAKRYFEDLGYYASPTQTTADFLTSICDPSARRFRQGYENVCPKSAEELERIFHHSPAYKSVLADVDSFQQEYDPRGEIDAPSDASRASSQGSRSANPGHSTPTASFHKQVLACARRELWLVWGDKKELCTKYFTVITNGFIFSSMLYNTPSSTAGVFPRSGVAFFAIVFLGWLQLSELIKAVSGRAVIARHKQYGFYRPSAVTLARVLVDFPLLVPQVLILGLIAYFMTGLDPQPSKFFIYLLFSYTTTICFTALYRMMAALSPTIDDAVRYCGTVLNILLIYAGYIISKPILVSQKIWFGWILSYAFEAVLSNEFHGRRMECAPSQLVPQGNDIQLANQGCAIAGGRPGLADLSGDDYLGSKYDYSRANLWRNLGVVIAFSILYLIITIVATELLSFARPAAGGLVFKPTKRVKQHFWDFARTPDEEKPGSVGGDLAGGMMLESELDRAEQGQGEGEDLGRVPGNAKIFTWENINYSVSTVQGAKVILNQVSGYAKPGVMIALMGASGAGKTTLLNVLSQRKTSGTVSGEVLLDGRPLGRDFQRTTGYVEQMDLHEETATIREALEFSAVLRQSHTIHHRKKKEYVEKILNLLGLWDIQDAIIRSLSVDQKKRVTIGVELAASPSLIFLDEPTSGLDSQSAFSIVQFLRQLCNSGHAIVCTIHQPSMDLIQQFDMILALDPSGAVFYFGPVGDNGTAVTTYFRDRGTKCSEGKNVAEFLLETAAKGGEKVDGKPVDWIKEWRESRENSQLAQEIRQAKAANVHEQPTTITAMKSSDGGEFATPTLMQIVYLTKRMFIHQWREPPYIYGRLFTAFFTGIFNGFTFWQLGNTVADMQNRLFTSFLILLITAAVLNSVLPKFFFNRALWEAREKPSRTYGWIAFCTAEVVSEIPSSLLAGILYWLLWYLPTGLPYDASTAGYVFLMTLLFFLFQSSWGQWICAWAPSFTVISNVLPFFLTVLSLFNGVVVPYSQLNVFWKYWLYWLNPSTYWINGVLAATLSHLEVRCGPNEAAYFNPPSGQTCLEFAGTFVEQAGQGYLTNPDATAMSKGVFHAGERDSDGGNAGIALNRSVTFIKAQDLGNFSSRCGNIRQWKISLADDGAVRAHSNTRGPEFGAQHIVYLLTGPELGSVFATILMRVEFYVRDSNPALDSSIKFTPTPVVNLVMITNSPHPMIQSGWQL</sequence>
<evidence type="ECO:0000259" key="11">
    <source>
        <dbReference type="PROSITE" id="PS50893"/>
    </source>
</evidence>
<dbReference type="Pfam" id="PF01061">
    <property type="entry name" value="ABC2_membrane"/>
    <property type="match status" value="2"/>
</dbReference>
<evidence type="ECO:0000313" key="13">
    <source>
        <dbReference type="Proteomes" id="UP000028545"/>
    </source>
</evidence>
<feature type="domain" description="ABC transporter" evidence="11">
    <location>
        <begin position="99"/>
        <end position="343"/>
    </location>
</feature>
<keyword evidence="6" id="KW-0067">ATP-binding</keyword>
<dbReference type="InterPro" id="IPR034003">
    <property type="entry name" value="ABCG_PDR_2"/>
</dbReference>
<dbReference type="FunFam" id="3.40.50.300:FF:000054">
    <property type="entry name" value="ABC multidrug transporter atrF"/>
    <property type="match status" value="1"/>
</dbReference>
<feature type="transmembrane region" description="Helical" evidence="10">
    <location>
        <begin position="1239"/>
        <end position="1260"/>
    </location>
</feature>
<dbReference type="InterPro" id="IPR027417">
    <property type="entry name" value="P-loop_NTPase"/>
</dbReference>
<dbReference type="InterPro" id="IPR013525">
    <property type="entry name" value="ABC2_TM"/>
</dbReference>
<keyword evidence="4 10" id="KW-0812">Transmembrane</keyword>
<evidence type="ECO:0000256" key="4">
    <source>
        <dbReference type="ARBA" id="ARBA00022692"/>
    </source>
</evidence>
<reference evidence="12 13" key="1">
    <citation type="journal article" date="2014" name="Genome Announc.">
        <title>Draft genome sequence of the pathogenic fungus Scedosporium apiospermum.</title>
        <authorList>
            <person name="Vandeputte P."/>
            <person name="Ghamrawi S."/>
            <person name="Rechenmann M."/>
            <person name="Iltis A."/>
            <person name="Giraud S."/>
            <person name="Fleury M."/>
            <person name="Thornton C."/>
            <person name="Delhaes L."/>
            <person name="Meyer W."/>
            <person name="Papon N."/>
            <person name="Bouchara J.P."/>
        </authorList>
    </citation>
    <scope>NUCLEOTIDE SEQUENCE [LARGE SCALE GENOMIC DNA]</scope>
    <source>
        <strain evidence="12 13">IHEM 14462</strain>
    </source>
</reference>
<feature type="transmembrane region" description="Helical" evidence="10">
    <location>
        <begin position="1206"/>
        <end position="1233"/>
    </location>
</feature>
<protein>
    <recommendedName>
        <fullName evidence="11">ABC transporter domain-containing protein</fullName>
    </recommendedName>
</protein>
<feature type="transmembrane region" description="Helical" evidence="10">
    <location>
        <begin position="598"/>
        <end position="617"/>
    </location>
</feature>
<dbReference type="KEGG" id="sapo:SAPIO_CDS4841"/>
<feature type="region of interest" description="Disordered" evidence="9">
    <location>
        <begin position="1"/>
        <end position="22"/>
    </location>
</feature>
<evidence type="ECO:0000256" key="2">
    <source>
        <dbReference type="ARBA" id="ARBA00006012"/>
    </source>
</evidence>
<dbReference type="InterPro" id="IPR010929">
    <property type="entry name" value="PDR_CDR_ABC"/>
</dbReference>
<dbReference type="VEuPathDB" id="FungiDB:SAPIO_CDS4841"/>
<dbReference type="Pfam" id="PF00005">
    <property type="entry name" value="ABC_tran"/>
    <property type="match status" value="2"/>
</dbReference>
<feature type="compositionally biased region" description="Basic and acidic residues" evidence="9">
    <location>
        <begin position="1"/>
        <end position="13"/>
    </location>
</feature>
<feature type="domain" description="ABC transporter" evidence="11">
    <location>
        <begin position="799"/>
        <end position="1036"/>
    </location>
</feature>
<comment type="similarity">
    <text evidence="2">Belongs to the ABC transporter superfamily. ABCG family. PDR (TC 3.A.1.205) subfamily.</text>
</comment>
<dbReference type="InterPro" id="IPR003593">
    <property type="entry name" value="AAA+_ATPase"/>
</dbReference>
<keyword evidence="13" id="KW-1185">Reference proteome</keyword>
<dbReference type="GeneID" id="27723913"/>
<feature type="transmembrane region" description="Helical" evidence="10">
    <location>
        <begin position="532"/>
        <end position="555"/>
    </location>
</feature>
<evidence type="ECO:0000256" key="8">
    <source>
        <dbReference type="ARBA" id="ARBA00023136"/>
    </source>
</evidence>
<dbReference type="InterPro" id="IPR034001">
    <property type="entry name" value="ABCG_PDR_1"/>
</dbReference>
<dbReference type="EMBL" id="JOWA01000094">
    <property type="protein sequence ID" value="KEZ43377.1"/>
    <property type="molecule type" value="Genomic_DNA"/>
</dbReference>
<dbReference type="RefSeq" id="XP_016643176.1">
    <property type="nucleotide sequence ID" value="XM_016787297.1"/>
</dbReference>
<dbReference type="HOGENOM" id="CLU_000604_35_0_1"/>
<dbReference type="Pfam" id="PF06422">
    <property type="entry name" value="PDR_CDR"/>
    <property type="match status" value="1"/>
</dbReference>
<accession>A0A084G7R5</accession>
<feature type="compositionally biased region" description="Low complexity" evidence="9">
    <location>
        <begin position="411"/>
        <end position="424"/>
    </location>
</feature>
<dbReference type="InterPro" id="IPR003439">
    <property type="entry name" value="ABC_transporter-like_ATP-bd"/>
</dbReference>
<dbReference type="OMA" id="FCISNWA"/>
<evidence type="ECO:0000313" key="12">
    <source>
        <dbReference type="EMBL" id="KEZ43377.1"/>
    </source>
</evidence>
<dbReference type="GO" id="GO:0005524">
    <property type="term" value="F:ATP binding"/>
    <property type="evidence" value="ECO:0007669"/>
    <property type="project" value="UniProtKB-KW"/>
</dbReference>
<keyword evidence="3" id="KW-0813">Transport</keyword>
<evidence type="ECO:0000256" key="10">
    <source>
        <dbReference type="SAM" id="Phobius"/>
    </source>
</evidence>
<comment type="caution">
    <text evidence="12">The sequence shown here is derived from an EMBL/GenBank/DDBJ whole genome shotgun (WGS) entry which is preliminary data.</text>
</comment>
<feature type="transmembrane region" description="Helical" evidence="10">
    <location>
        <begin position="567"/>
        <end position="586"/>
    </location>
</feature>
<dbReference type="SMART" id="SM00382">
    <property type="entry name" value="AAA"/>
    <property type="match status" value="2"/>
</dbReference>
<organism evidence="12 13">
    <name type="scientific">Pseudallescheria apiosperma</name>
    <name type="common">Scedosporium apiospermum</name>
    <dbReference type="NCBI Taxonomy" id="563466"/>
    <lineage>
        <taxon>Eukaryota</taxon>
        <taxon>Fungi</taxon>
        <taxon>Dikarya</taxon>
        <taxon>Ascomycota</taxon>
        <taxon>Pezizomycotina</taxon>
        <taxon>Sordariomycetes</taxon>
        <taxon>Hypocreomycetidae</taxon>
        <taxon>Microascales</taxon>
        <taxon>Microascaceae</taxon>
        <taxon>Scedosporium</taxon>
    </lineage>
</organism>
<keyword evidence="7 10" id="KW-1133">Transmembrane helix</keyword>
<keyword evidence="8 10" id="KW-0472">Membrane</keyword>
<feature type="transmembrane region" description="Helical" evidence="10">
    <location>
        <begin position="1168"/>
        <end position="1186"/>
    </location>
</feature>